<comment type="subcellular location">
    <subcellularLocation>
        <location evidence="1">Secreted</location>
        <location evidence="1">Cell wall</location>
        <topology evidence="1">Peptidoglycan-anchor</topology>
    </subcellularLocation>
</comment>
<dbReference type="Pfam" id="PF17802">
    <property type="entry name" value="SpaA"/>
    <property type="match status" value="1"/>
</dbReference>
<evidence type="ECO:0000256" key="6">
    <source>
        <dbReference type="SAM" id="MobiDB-lite"/>
    </source>
</evidence>
<comment type="caution">
    <text evidence="14">The sequence shown here is derived from an EMBL/GenBank/DDBJ whole genome shotgun (WGS) entry which is preliminary data.</text>
</comment>
<dbReference type="InterPro" id="IPR008966">
    <property type="entry name" value="Adhesion_dom_sf"/>
</dbReference>
<feature type="transmembrane region" description="Helical" evidence="7">
    <location>
        <begin position="1315"/>
        <end position="1336"/>
    </location>
</feature>
<feature type="compositionally biased region" description="Low complexity" evidence="6">
    <location>
        <begin position="38"/>
        <end position="49"/>
    </location>
</feature>
<dbReference type="Gene3D" id="2.60.40.1140">
    <property type="entry name" value="Collagen-binding surface protein Cna, B-type domain"/>
    <property type="match status" value="6"/>
</dbReference>
<dbReference type="InterPro" id="IPR044060">
    <property type="entry name" value="Bacterial_rp_domain"/>
</dbReference>
<dbReference type="RefSeq" id="WP_154522409.1">
    <property type="nucleotide sequence ID" value="NZ_VULZ01000001.1"/>
</dbReference>
<feature type="domain" description="CNA-B" evidence="10">
    <location>
        <begin position="1004"/>
        <end position="1092"/>
    </location>
</feature>
<dbReference type="CDD" id="cd00222">
    <property type="entry name" value="CollagenBindB"/>
    <property type="match status" value="6"/>
</dbReference>
<evidence type="ECO:0000313" key="15">
    <source>
        <dbReference type="Proteomes" id="UP000481852"/>
    </source>
</evidence>
<feature type="domain" description="CNA-B" evidence="10">
    <location>
        <begin position="825"/>
        <end position="906"/>
    </location>
</feature>
<evidence type="ECO:0000259" key="10">
    <source>
        <dbReference type="Pfam" id="PF05738"/>
    </source>
</evidence>
<gene>
    <name evidence="14" type="ORF">FYJ35_02090</name>
</gene>
<accession>A0A6L5X656</accession>
<dbReference type="GO" id="GO:0007155">
    <property type="term" value="P:cell adhesion"/>
    <property type="evidence" value="ECO:0007669"/>
    <property type="project" value="InterPro"/>
</dbReference>
<keyword evidence="15" id="KW-1185">Reference proteome</keyword>
<dbReference type="InterPro" id="IPR011252">
    <property type="entry name" value="Fibrogen-bd_dom1"/>
</dbReference>
<dbReference type="Pfam" id="PF05737">
    <property type="entry name" value="Collagen_bind"/>
    <property type="match status" value="1"/>
</dbReference>
<keyword evidence="4 8" id="KW-0732">Signal</keyword>
<protein>
    <submittedName>
        <fullName evidence="14">Cna B-type domain-containing protein</fullName>
    </submittedName>
</protein>
<feature type="region of interest" description="Disordered" evidence="6">
    <location>
        <begin position="1273"/>
        <end position="1310"/>
    </location>
</feature>
<sequence>MKRNAKGQRVFAWIMALLLTMGTISQNVTVAFAQETTSEQQETVASTETSEAESSETSASESAAVATETSETASTEVTTPAETQAAAEMSEAGQTEASAAAIKITFLIGEGEGVLSDTELTLSESDEVKPVKATPAEGYVFSGWTKTGDETFSEEKEKFTPVKENAEYVAHFTTAETDTEKTYNVQPIEGSENANGVTVSVKAPEGSFPEGTTLEILPIDQSKAEALVSDMDAAEAVAFDITFRDADGNKVQPQNGKTVSVTFSVSGSSDLTAHGEAAGELQIIHVGENGKEKLASAAAPENGSSAQINVNAGSFSPFVAVLRAPSGDGGTPQIVDATITDFRIERPQGTEVDHLNRNDSFYLAMDWKVRDENAILHEGDYFDIVLPDNMRFPPGYAQPDFDLLDEDGDVIAHAHVTPGSPDSSGGTIRVTFNDAINDNYNVHGTIYLGALFNKQETVDNEVNTFEVSVNGETETTQLTVDKVGLSPDYVIGKWGERVTEGGQITNKVKWYATINYRKSDMKNCIISDSLSGDTTYLQDTFRLRKVVYNDEGSVTSYGDDVDLTGKLSFGGDNKSFTINLGNAGTDQYRLTYETTYTPGTEIRNNLRLQFDGEDKATSTKFQSSDAGGTVGGDIANKIRIIKVDADNTEVPLAGAVFEITRPDGTTFDLGPTGADGTVTSGVLTQGTYKAREKIAPVGYELNGEEFTLEVTAAGASIKVPDKKVTLDIVVNKVWDDHNNQDGKRPSNVTVQLQRNGEPYGDPVQLSEDNNWKKEFTSLPKYADDGTEYAYTVSETSVDGYTPDVTGSVVAGFTIKNTHVPETINISGSKTWNDTDNQDGFRPTQITIRLSDGENEQAKTVTAADNWEWSFSDLPKYKDGTEITYTITEDGVPGYTSAVDGYNVTNTHTPETINVQGSKTWEDKDNQDGIRPDTITIRLLANGTEKDSVDVNADDGWSWEFKDLPKYENGTEILYTITEDVIEDYTPEVNGYDVMNTHTPGKTSVTVTKSWNDNDDQDGIRPEKIIIHLLADGEDTGKTLELSAENSWTGSFADLDEKKNGQKIVYTVSEEKVTGYDEPAVSGDAVTGFVVTNVHKPETVELSGKKIWDDANNQDGVRPETITIRLLADGVEKDRKEVTESDHWSWKFSDLPKYRGGVEIKYTITEDAVAEYTSDIEGYDVTNKHTPGKTSVTVTKVWDDKDDQDGVRADSVTIHLLADGVDTGKTLVLNASNDWTGSFTDLDEKHNGKAIVYTVEEEEVSGYTVTITGNQTKGFTVTNVHTPKKPGKPDKPSKPDKPDTSRKPGTSPKTGDESNLMLWFSIMAVALLFLVLDLLYLRKRRKLGR</sequence>
<feature type="domain" description="CNA-B" evidence="10">
    <location>
        <begin position="1191"/>
        <end position="1278"/>
    </location>
</feature>
<evidence type="ECO:0000259" key="13">
    <source>
        <dbReference type="Pfam" id="PF18998"/>
    </source>
</evidence>
<keyword evidence="7" id="KW-0472">Membrane</keyword>
<evidence type="ECO:0000256" key="3">
    <source>
        <dbReference type="ARBA" id="ARBA00022525"/>
    </source>
</evidence>
<evidence type="ECO:0000259" key="9">
    <source>
        <dbReference type="Pfam" id="PF05737"/>
    </source>
</evidence>
<feature type="domain" description="CNA-B" evidence="10">
    <location>
        <begin position="729"/>
        <end position="817"/>
    </location>
</feature>
<evidence type="ECO:0000256" key="5">
    <source>
        <dbReference type="ARBA" id="ARBA00023088"/>
    </source>
</evidence>
<evidence type="ECO:0000256" key="2">
    <source>
        <dbReference type="ARBA" id="ARBA00022512"/>
    </source>
</evidence>
<organism evidence="14 15">
    <name type="scientific">Porcincola intestinalis</name>
    <dbReference type="NCBI Taxonomy" id="2606632"/>
    <lineage>
        <taxon>Bacteria</taxon>
        <taxon>Bacillati</taxon>
        <taxon>Bacillota</taxon>
        <taxon>Clostridia</taxon>
        <taxon>Lachnospirales</taxon>
        <taxon>Lachnospiraceae</taxon>
        <taxon>Porcincola</taxon>
    </lineage>
</organism>
<keyword evidence="2" id="KW-0134">Cell wall</keyword>
<proteinExistence type="predicted"/>
<feature type="domain" description="SpaA-like prealbumin fold" evidence="11">
    <location>
        <begin position="637"/>
        <end position="719"/>
    </location>
</feature>
<evidence type="ECO:0000313" key="14">
    <source>
        <dbReference type="EMBL" id="MSS13842.1"/>
    </source>
</evidence>
<keyword evidence="5" id="KW-0572">Peptidoglycan-anchor</keyword>
<dbReference type="InterPro" id="IPR008454">
    <property type="entry name" value="Collagen-bd_Cna-like_B-typ_dom"/>
</dbReference>
<dbReference type="GO" id="GO:0005518">
    <property type="term" value="F:collagen binding"/>
    <property type="evidence" value="ECO:0007669"/>
    <property type="project" value="InterPro"/>
</dbReference>
<dbReference type="InterPro" id="IPR041033">
    <property type="entry name" value="SpaA_PFL_dom_1"/>
</dbReference>
<feature type="signal peptide" evidence="8">
    <location>
        <begin position="1"/>
        <end position="33"/>
    </location>
</feature>
<keyword evidence="7" id="KW-1133">Transmembrane helix</keyword>
<evidence type="ECO:0000259" key="11">
    <source>
        <dbReference type="Pfam" id="PF17802"/>
    </source>
</evidence>
<evidence type="ECO:0000256" key="1">
    <source>
        <dbReference type="ARBA" id="ARBA00004168"/>
    </source>
</evidence>
<dbReference type="Proteomes" id="UP000481852">
    <property type="component" value="Unassembled WGS sequence"/>
</dbReference>
<dbReference type="EMBL" id="VULZ01000001">
    <property type="protein sequence ID" value="MSS13842.1"/>
    <property type="molecule type" value="Genomic_DNA"/>
</dbReference>
<evidence type="ECO:0000256" key="8">
    <source>
        <dbReference type="SAM" id="SignalP"/>
    </source>
</evidence>
<dbReference type="Pfam" id="PF18998">
    <property type="entry name" value="Flg_new_2"/>
    <property type="match status" value="1"/>
</dbReference>
<feature type="domain" description="Bacterial repeat" evidence="13">
    <location>
        <begin position="123"/>
        <end position="174"/>
    </location>
</feature>
<feature type="compositionally biased region" description="Basic and acidic residues" evidence="6">
    <location>
        <begin position="1286"/>
        <end position="1301"/>
    </location>
</feature>
<dbReference type="Pfam" id="PF17961">
    <property type="entry name" value="Big_8"/>
    <property type="match status" value="1"/>
</dbReference>
<dbReference type="InterPro" id="IPR008456">
    <property type="entry name" value="Collagen-bd_dom"/>
</dbReference>
<feature type="domain" description="CNA-B" evidence="10">
    <location>
        <begin position="914"/>
        <end position="996"/>
    </location>
</feature>
<dbReference type="Gene3D" id="2.60.40.10">
    <property type="entry name" value="Immunoglobulins"/>
    <property type="match status" value="1"/>
</dbReference>
<dbReference type="Gene3D" id="2.60.40.1280">
    <property type="match status" value="1"/>
</dbReference>
<name>A0A6L5X656_9FIRM</name>
<evidence type="ECO:0000256" key="4">
    <source>
        <dbReference type="ARBA" id="ARBA00022729"/>
    </source>
</evidence>
<feature type="domain" description="SDR-like Ig" evidence="12">
    <location>
        <begin position="357"/>
        <end position="460"/>
    </location>
</feature>
<evidence type="ECO:0000259" key="12">
    <source>
        <dbReference type="Pfam" id="PF17961"/>
    </source>
</evidence>
<dbReference type="SUPFAM" id="SSF49478">
    <property type="entry name" value="Cna protein B-type domain"/>
    <property type="match status" value="6"/>
</dbReference>
<dbReference type="InterPro" id="IPR041171">
    <property type="entry name" value="SDR_Ig"/>
</dbReference>
<feature type="region of interest" description="Disordered" evidence="6">
    <location>
        <begin position="38"/>
        <end position="92"/>
    </location>
</feature>
<dbReference type="InterPro" id="IPR013783">
    <property type="entry name" value="Ig-like_fold"/>
</dbReference>
<keyword evidence="7" id="KW-0812">Transmembrane</keyword>
<feature type="domain" description="Collagen binding" evidence="9">
    <location>
        <begin position="505"/>
        <end position="622"/>
    </location>
</feature>
<evidence type="ECO:0000256" key="7">
    <source>
        <dbReference type="SAM" id="Phobius"/>
    </source>
</evidence>
<feature type="domain" description="CNA-B" evidence="10">
    <location>
        <begin position="1102"/>
        <end position="1183"/>
    </location>
</feature>
<keyword evidence="3" id="KW-0964">Secreted</keyword>
<feature type="compositionally biased region" description="Low complexity" evidence="6">
    <location>
        <begin position="55"/>
        <end position="83"/>
    </location>
</feature>
<dbReference type="SUPFAM" id="SSF49401">
    <property type="entry name" value="Bacterial adhesins"/>
    <property type="match status" value="2"/>
</dbReference>
<dbReference type="Pfam" id="PF05738">
    <property type="entry name" value="Cna_B"/>
    <property type="match status" value="6"/>
</dbReference>
<reference evidence="14 15" key="1">
    <citation type="submission" date="2019-08" db="EMBL/GenBank/DDBJ databases">
        <title>In-depth cultivation of the pig gut microbiome towards novel bacterial diversity and tailored functional studies.</title>
        <authorList>
            <person name="Wylensek D."/>
            <person name="Hitch T.C.A."/>
            <person name="Clavel T."/>
        </authorList>
    </citation>
    <scope>NUCLEOTIDE SEQUENCE [LARGE SCALE GENOMIC DNA]</scope>
    <source>
        <strain evidence="14 15">Oil+RF-744-WCA-WT-11</strain>
    </source>
</reference>
<feature type="chain" id="PRO_5027080795" evidence="8">
    <location>
        <begin position="34"/>
        <end position="1344"/>
    </location>
</feature>